<sequence length="206" mass="20756">MNMIRVIAGVSAAGVFATSAVAQDYSKMADPVVEPTVAVAPVSAPTFDWNGAYAGVGLGYGSMSFDGPADSQSSATGALFGGYRYDTGNYVFGTELVVVPGFGDPTLPGGDEIDSGASLLFSAGMPVTQDRRTLAYLTAGPSMIRTSGAGGSDSAVGATVGLGVDHMITDSMMLRGGLSYTSIDDVGSTNLETGTTNASVGIGFKF</sequence>
<evidence type="ECO:0000313" key="5">
    <source>
        <dbReference type="Proteomes" id="UP000198539"/>
    </source>
</evidence>
<dbReference type="Gene3D" id="2.40.160.20">
    <property type="match status" value="1"/>
</dbReference>
<dbReference type="EMBL" id="FNOM01000005">
    <property type="protein sequence ID" value="SDX06020.1"/>
    <property type="molecule type" value="Genomic_DNA"/>
</dbReference>
<keyword evidence="5" id="KW-1185">Reference proteome</keyword>
<feature type="domain" description="Outer membrane protein beta-barrel" evidence="3">
    <location>
        <begin position="40"/>
        <end position="206"/>
    </location>
</feature>
<proteinExistence type="predicted"/>
<dbReference type="RefSeq" id="WP_176847046.1">
    <property type="nucleotide sequence ID" value="NZ_CP061502.1"/>
</dbReference>
<feature type="chain" id="PRO_5011650392" evidence="2">
    <location>
        <begin position="23"/>
        <end position="206"/>
    </location>
</feature>
<evidence type="ECO:0000259" key="3">
    <source>
        <dbReference type="Pfam" id="PF13505"/>
    </source>
</evidence>
<organism evidence="4 5">
    <name type="scientific">Roseicitreum antarcticum</name>
    <dbReference type="NCBI Taxonomy" id="564137"/>
    <lineage>
        <taxon>Bacteria</taxon>
        <taxon>Pseudomonadati</taxon>
        <taxon>Pseudomonadota</taxon>
        <taxon>Alphaproteobacteria</taxon>
        <taxon>Rhodobacterales</taxon>
        <taxon>Paracoccaceae</taxon>
        <taxon>Roseicitreum</taxon>
    </lineage>
</organism>
<accession>A0A1H2YLR0</accession>
<dbReference type="Pfam" id="PF13505">
    <property type="entry name" value="OMP_b-brl"/>
    <property type="match status" value="1"/>
</dbReference>
<dbReference type="InterPro" id="IPR027385">
    <property type="entry name" value="Beta-barrel_OMP"/>
</dbReference>
<reference evidence="4 5" key="1">
    <citation type="submission" date="2016-10" db="EMBL/GenBank/DDBJ databases">
        <authorList>
            <person name="de Groot N.N."/>
        </authorList>
    </citation>
    <scope>NUCLEOTIDE SEQUENCE [LARGE SCALE GENOMIC DNA]</scope>
    <source>
        <strain evidence="4 5">CGMCC 1.8894</strain>
    </source>
</reference>
<dbReference type="Proteomes" id="UP000198539">
    <property type="component" value="Unassembled WGS sequence"/>
</dbReference>
<name>A0A1H2YLR0_9RHOB</name>
<dbReference type="AlphaFoldDB" id="A0A1H2YLR0"/>
<protein>
    <submittedName>
        <fullName evidence="4">Opacity protein</fullName>
    </submittedName>
</protein>
<evidence type="ECO:0000256" key="1">
    <source>
        <dbReference type="ARBA" id="ARBA00022729"/>
    </source>
</evidence>
<evidence type="ECO:0000256" key="2">
    <source>
        <dbReference type="SAM" id="SignalP"/>
    </source>
</evidence>
<dbReference type="STRING" id="564137.SAMN04488238_10552"/>
<gene>
    <name evidence="4" type="ORF">SAMN04488238_10552</name>
</gene>
<feature type="signal peptide" evidence="2">
    <location>
        <begin position="1"/>
        <end position="22"/>
    </location>
</feature>
<keyword evidence="1 2" id="KW-0732">Signal</keyword>
<evidence type="ECO:0000313" key="4">
    <source>
        <dbReference type="EMBL" id="SDX06020.1"/>
    </source>
</evidence>
<dbReference type="SUPFAM" id="SSF56925">
    <property type="entry name" value="OMPA-like"/>
    <property type="match status" value="1"/>
</dbReference>
<dbReference type="InterPro" id="IPR011250">
    <property type="entry name" value="OMP/PagP_B-barrel"/>
</dbReference>